<sequence length="110" mass="11878">MSEPRSRDQEHGGRHGGDQRWGRLEQCKDRGSSSAGGAAADFKAWGGRWPDGAGREREAADSARTDGRTRCSPPVCALALFEKTSWAGQQRSRAEERTVGEWESSGGSGK</sequence>
<dbReference type="AlphaFoldDB" id="A0A811ML81"/>
<evidence type="ECO:0000256" key="1">
    <source>
        <dbReference type="SAM" id="MobiDB-lite"/>
    </source>
</evidence>
<organism evidence="2 3">
    <name type="scientific">Miscanthus lutarioriparius</name>
    <dbReference type="NCBI Taxonomy" id="422564"/>
    <lineage>
        <taxon>Eukaryota</taxon>
        <taxon>Viridiplantae</taxon>
        <taxon>Streptophyta</taxon>
        <taxon>Embryophyta</taxon>
        <taxon>Tracheophyta</taxon>
        <taxon>Spermatophyta</taxon>
        <taxon>Magnoliopsida</taxon>
        <taxon>Liliopsida</taxon>
        <taxon>Poales</taxon>
        <taxon>Poaceae</taxon>
        <taxon>PACMAD clade</taxon>
        <taxon>Panicoideae</taxon>
        <taxon>Andropogonodae</taxon>
        <taxon>Andropogoneae</taxon>
        <taxon>Saccharinae</taxon>
        <taxon>Miscanthus</taxon>
    </lineage>
</organism>
<proteinExistence type="predicted"/>
<dbReference type="EMBL" id="CAJGYO010000001">
    <property type="protein sequence ID" value="CAD6206065.1"/>
    <property type="molecule type" value="Genomic_DNA"/>
</dbReference>
<reference evidence="2" key="1">
    <citation type="submission" date="2020-10" db="EMBL/GenBank/DDBJ databases">
        <authorList>
            <person name="Han B."/>
            <person name="Lu T."/>
            <person name="Zhao Q."/>
            <person name="Huang X."/>
            <person name="Zhao Y."/>
        </authorList>
    </citation>
    <scope>NUCLEOTIDE SEQUENCE</scope>
</reference>
<dbReference type="Proteomes" id="UP000604825">
    <property type="component" value="Unassembled WGS sequence"/>
</dbReference>
<gene>
    <name evidence="2" type="ORF">NCGR_LOCUS3809</name>
</gene>
<protein>
    <submittedName>
        <fullName evidence="2">Uncharacterized protein</fullName>
    </submittedName>
</protein>
<accession>A0A811ML81</accession>
<name>A0A811ML81_9POAL</name>
<feature type="region of interest" description="Disordered" evidence="1">
    <location>
        <begin position="1"/>
        <end position="71"/>
    </location>
</feature>
<comment type="caution">
    <text evidence="2">The sequence shown here is derived from an EMBL/GenBank/DDBJ whole genome shotgun (WGS) entry which is preliminary data.</text>
</comment>
<feature type="compositionally biased region" description="Basic and acidic residues" evidence="1">
    <location>
        <begin position="1"/>
        <end position="31"/>
    </location>
</feature>
<evidence type="ECO:0000313" key="3">
    <source>
        <dbReference type="Proteomes" id="UP000604825"/>
    </source>
</evidence>
<keyword evidence="3" id="KW-1185">Reference proteome</keyword>
<feature type="region of interest" description="Disordered" evidence="1">
    <location>
        <begin position="86"/>
        <end position="110"/>
    </location>
</feature>
<evidence type="ECO:0000313" key="2">
    <source>
        <dbReference type="EMBL" id="CAD6206065.1"/>
    </source>
</evidence>
<feature type="compositionally biased region" description="Basic and acidic residues" evidence="1">
    <location>
        <begin position="53"/>
        <end position="69"/>
    </location>
</feature>